<dbReference type="EMBL" id="CDMZ01000979">
    <property type="protein sequence ID" value="CEM25017.1"/>
    <property type="molecule type" value="Genomic_DNA"/>
</dbReference>
<dbReference type="PhylomeDB" id="A0A0G4G831"/>
<protein>
    <submittedName>
        <fullName evidence="2">Uncharacterized protein</fullName>
    </submittedName>
</protein>
<dbReference type="VEuPathDB" id="CryptoDB:Cvel_20734"/>
<organism evidence="2">
    <name type="scientific">Chromera velia CCMP2878</name>
    <dbReference type="NCBI Taxonomy" id="1169474"/>
    <lineage>
        <taxon>Eukaryota</taxon>
        <taxon>Sar</taxon>
        <taxon>Alveolata</taxon>
        <taxon>Colpodellida</taxon>
        <taxon>Chromeraceae</taxon>
        <taxon>Chromera</taxon>
    </lineage>
</organism>
<evidence type="ECO:0000256" key="1">
    <source>
        <dbReference type="SAM" id="MobiDB-lite"/>
    </source>
</evidence>
<feature type="compositionally biased region" description="Basic and acidic residues" evidence="1">
    <location>
        <begin position="286"/>
        <end position="313"/>
    </location>
</feature>
<dbReference type="AlphaFoldDB" id="A0A0G4G831"/>
<gene>
    <name evidence="2" type="ORF">Cvel_20734</name>
</gene>
<feature type="region of interest" description="Disordered" evidence="1">
    <location>
        <begin position="281"/>
        <end position="344"/>
    </location>
</feature>
<dbReference type="PANTHER" id="PTHR38899:SF1">
    <property type="entry name" value="PROTEIN KINASE"/>
    <property type="match status" value="1"/>
</dbReference>
<evidence type="ECO:0000313" key="2">
    <source>
        <dbReference type="EMBL" id="CEM25017.1"/>
    </source>
</evidence>
<feature type="compositionally biased region" description="Basic residues" evidence="1">
    <location>
        <begin position="314"/>
        <end position="326"/>
    </location>
</feature>
<feature type="compositionally biased region" description="Polar residues" evidence="1">
    <location>
        <begin position="328"/>
        <end position="337"/>
    </location>
</feature>
<sequence>MPKLRAPSPPSHPSPAARPAQITLQLYTLLVVDWDDTLLPTTWLKDEVAASLRLQGMQELIRHFDECKERGEAALSDEHGELLEKVDGAASKLIKGISGQLDKVRVVVVTNSTGNWVMESGSRFLPSTLQTLQSCGLQVMYPREMFGSFQAPVGVELNLKVPAFVHAMQCYLSDALTDPYRWADAADGVFLNVIGVGDQKGDTDALVLGEKIFNNTLPAPCQRMWPGWITTTRTKAVRFKESPQAEYLEKELVCLHKRFANETFILDINNRDDRIETWVEEDGQEETARGEETKSDEDLPLTLERRDRHDTHGSHKKSKGLKKRKQPQGESLSTTDAGQADTHQ</sequence>
<reference evidence="2" key="1">
    <citation type="submission" date="2014-11" db="EMBL/GenBank/DDBJ databases">
        <authorList>
            <person name="Otto D Thomas"/>
            <person name="Naeem Raeece"/>
        </authorList>
    </citation>
    <scope>NUCLEOTIDE SEQUENCE</scope>
</reference>
<proteinExistence type="predicted"/>
<dbReference type="PANTHER" id="PTHR38899">
    <property type="entry name" value="DOMAIN OOKINETE PROTEIN, PUTATIVE-RELATED"/>
    <property type="match status" value="1"/>
</dbReference>
<name>A0A0G4G831_9ALVE</name>
<accession>A0A0G4G831</accession>